<dbReference type="NCBIfam" id="TIGR00440">
    <property type="entry name" value="glnS"/>
    <property type="match status" value="1"/>
</dbReference>
<feature type="compositionally biased region" description="Acidic residues" evidence="9">
    <location>
        <begin position="481"/>
        <end position="496"/>
    </location>
</feature>
<dbReference type="GO" id="GO:0005524">
    <property type="term" value="F:ATP binding"/>
    <property type="evidence" value="ECO:0007669"/>
    <property type="project" value="UniProtKB-KW"/>
</dbReference>
<evidence type="ECO:0000256" key="2">
    <source>
        <dbReference type="ARBA" id="ARBA00022598"/>
    </source>
</evidence>
<dbReference type="PANTHER" id="PTHR43097:SF5">
    <property type="entry name" value="GLUTAMATE--TRNA LIGASE"/>
    <property type="match status" value="1"/>
</dbReference>
<dbReference type="EC" id="6.1.1.18" evidence="7"/>
<dbReference type="InterPro" id="IPR000924">
    <property type="entry name" value="Glu/Gln-tRNA-synth"/>
</dbReference>
<feature type="domain" description="tRNA synthetases class I (E and Q) anti-codon binding" evidence="12">
    <location>
        <begin position="457"/>
        <end position="543"/>
    </location>
</feature>
<dbReference type="InterPro" id="IPR050132">
    <property type="entry name" value="Gln/Glu-tRNA_Ligase"/>
</dbReference>
<dbReference type="PANTHER" id="PTHR43097">
    <property type="entry name" value="GLUTAMINE-TRNA LIGASE"/>
    <property type="match status" value="1"/>
</dbReference>
<dbReference type="FunFam" id="1.10.1160.10:FF:000001">
    <property type="entry name" value="Glutamine--tRNA ligase"/>
    <property type="match status" value="1"/>
</dbReference>
<evidence type="ECO:0000259" key="10">
    <source>
        <dbReference type="Pfam" id="PF00749"/>
    </source>
</evidence>
<keyword evidence="1" id="KW-0963">Cytoplasm</keyword>
<dbReference type="FunFam" id="3.40.50.620:FF:000037">
    <property type="entry name" value="Glutamine--tRNA ligase cytoplasmic"/>
    <property type="match status" value="1"/>
</dbReference>
<evidence type="ECO:0000256" key="6">
    <source>
        <dbReference type="ARBA" id="ARBA00023146"/>
    </source>
</evidence>
<dbReference type="Gene3D" id="3.90.800.10">
    <property type="entry name" value="Glutamyl-tRNA Synthetase, Domain 3"/>
    <property type="match status" value="1"/>
</dbReference>
<organism evidence="13 14">
    <name type="scientific">Candidatus Pullichristensenella excrementigallinarum</name>
    <dbReference type="NCBI Taxonomy" id="2840907"/>
    <lineage>
        <taxon>Bacteria</taxon>
        <taxon>Bacillati</taxon>
        <taxon>Bacillota</taxon>
        <taxon>Clostridia</taxon>
        <taxon>Candidatus Pullichristensenella</taxon>
    </lineage>
</organism>
<dbReference type="FunFam" id="3.90.800.10:FF:000001">
    <property type="entry name" value="Glutamine--tRNA ligase"/>
    <property type="match status" value="1"/>
</dbReference>
<feature type="region of interest" description="Disordered" evidence="9">
    <location>
        <begin position="478"/>
        <end position="505"/>
    </location>
</feature>
<dbReference type="Proteomes" id="UP000824072">
    <property type="component" value="Unassembled WGS sequence"/>
</dbReference>
<reference evidence="13" key="2">
    <citation type="journal article" date="2021" name="PeerJ">
        <title>Extensive microbial diversity within the chicken gut microbiome revealed by metagenomics and culture.</title>
        <authorList>
            <person name="Gilroy R."/>
            <person name="Ravi A."/>
            <person name="Getino M."/>
            <person name="Pursley I."/>
            <person name="Horton D.L."/>
            <person name="Alikhan N.F."/>
            <person name="Baker D."/>
            <person name="Gharbi K."/>
            <person name="Hall N."/>
            <person name="Watson M."/>
            <person name="Adriaenssens E.M."/>
            <person name="Foster-Nyarko E."/>
            <person name="Jarju S."/>
            <person name="Secka A."/>
            <person name="Antonio M."/>
            <person name="Oren A."/>
            <person name="Chaudhuri R.R."/>
            <person name="La Ragione R."/>
            <person name="Hildebrand F."/>
            <person name="Pallen M.J."/>
        </authorList>
    </citation>
    <scope>NUCLEOTIDE SEQUENCE</scope>
    <source>
        <strain evidence="13">ChiHcec3-11533</strain>
    </source>
</reference>
<dbReference type="EMBL" id="DVMU01000069">
    <property type="protein sequence ID" value="HIU33521.1"/>
    <property type="molecule type" value="Genomic_DNA"/>
</dbReference>
<dbReference type="SUPFAM" id="SSF52374">
    <property type="entry name" value="Nucleotidylyl transferase"/>
    <property type="match status" value="1"/>
</dbReference>
<evidence type="ECO:0000256" key="5">
    <source>
        <dbReference type="ARBA" id="ARBA00022917"/>
    </source>
</evidence>
<dbReference type="PRINTS" id="PR00987">
    <property type="entry name" value="TRNASYNTHGLU"/>
</dbReference>
<dbReference type="InterPro" id="IPR020056">
    <property type="entry name" value="Rbsml_bL25/Gln-tRNA_synth_N"/>
</dbReference>
<dbReference type="SUPFAM" id="SSF50715">
    <property type="entry name" value="Ribosomal protein L25-like"/>
    <property type="match status" value="1"/>
</dbReference>
<evidence type="ECO:0000259" key="12">
    <source>
        <dbReference type="Pfam" id="PF20974"/>
    </source>
</evidence>
<evidence type="ECO:0000256" key="8">
    <source>
        <dbReference type="RuleBase" id="RU363037"/>
    </source>
</evidence>
<dbReference type="Gene3D" id="3.40.50.620">
    <property type="entry name" value="HUPs"/>
    <property type="match status" value="1"/>
</dbReference>
<evidence type="ECO:0000256" key="4">
    <source>
        <dbReference type="ARBA" id="ARBA00022840"/>
    </source>
</evidence>
<evidence type="ECO:0000313" key="14">
    <source>
        <dbReference type="Proteomes" id="UP000824072"/>
    </source>
</evidence>
<dbReference type="GO" id="GO:0006425">
    <property type="term" value="P:glutaminyl-tRNA aminoacylation"/>
    <property type="evidence" value="ECO:0007669"/>
    <property type="project" value="UniProtKB-UniRule"/>
</dbReference>
<dbReference type="InterPro" id="IPR020058">
    <property type="entry name" value="Glu/Gln-tRNA-synth_Ib_cat-dom"/>
</dbReference>
<accession>A0A9D1LC89</accession>
<evidence type="ECO:0000256" key="7">
    <source>
        <dbReference type="NCBIfam" id="TIGR00440"/>
    </source>
</evidence>
<reference evidence="13" key="1">
    <citation type="submission" date="2020-10" db="EMBL/GenBank/DDBJ databases">
        <authorList>
            <person name="Gilroy R."/>
        </authorList>
    </citation>
    <scope>NUCLEOTIDE SEQUENCE</scope>
    <source>
        <strain evidence="13">ChiHcec3-11533</strain>
    </source>
</reference>
<dbReference type="GO" id="GO:0004819">
    <property type="term" value="F:glutamine-tRNA ligase activity"/>
    <property type="evidence" value="ECO:0007669"/>
    <property type="project" value="UniProtKB-UniRule"/>
</dbReference>
<name>A0A9D1LC89_9FIRM</name>
<dbReference type="Pfam" id="PF03950">
    <property type="entry name" value="tRNA-synt_1c_C"/>
    <property type="match status" value="1"/>
</dbReference>
<comment type="caution">
    <text evidence="13">The sequence shown here is derived from an EMBL/GenBank/DDBJ whole genome shotgun (WGS) entry which is preliminary data.</text>
</comment>
<dbReference type="GO" id="GO:0005829">
    <property type="term" value="C:cytosol"/>
    <property type="evidence" value="ECO:0007669"/>
    <property type="project" value="TreeGrafter"/>
</dbReference>
<evidence type="ECO:0000256" key="1">
    <source>
        <dbReference type="ARBA" id="ARBA00022490"/>
    </source>
</evidence>
<evidence type="ECO:0000256" key="9">
    <source>
        <dbReference type="SAM" id="MobiDB-lite"/>
    </source>
</evidence>
<dbReference type="InterPro" id="IPR004514">
    <property type="entry name" value="Gln-tRNA-synth"/>
</dbReference>
<evidence type="ECO:0000256" key="3">
    <source>
        <dbReference type="ARBA" id="ARBA00022741"/>
    </source>
</evidence>
<dbReference type="AlphaFoldDB" id="A0A9D1LC89"/>
<keyword evidence="5 8" id="KW-0648">Protein biosynthesis</keyword>
<dbReference type="InterPro" id="IPR020059">
    <property type="entry name" value="Glu/Gln-tRNA-synth_Ib_codon-bd"/>
</dbReference>
<evidence type="ECO:0000259" key="11">
    <source>
        <dbReference type="Pfam" id="PF03950"/>
    </source>
</evidence>
<dbReference type="InterPro" id="IPR011035">
    <property type="entry name" value="Ribosomal_bL25/Gln-tRNA_synth"/>
</dbReference>
<dbReference type="Pfam" id="PF20974">
    <property type="entry name" value="tRNA-synt_1c_C2"/>
    <property type="match status" value="1"/>
</dbReference>
<comment type="similarity">
    <text evidence="8">Belongs to the class-I aminoacyl-tRNA synthetase family.</text>
</comment>
<dbReference type="Gene3D" id="2.40.240.10">
    <property type="entry name" value="Ribosomal Protein L25, Chain P"/>
    <property type="match status" value="2"/>
</dbReference>
<dbReference type="Pfam" id="PF00749">
    <property type="entry name" value="tRNA-synt_1c"/>
    <property type="match status" value="1"/>
</dbReference>
<dbReference type="InterPro" id="IPR049437">
    <property type="entry name" value="tRNA-synt_1c_C2"/>
</dbReference>
<dbReference type="Gene3D" id="1.10.1160.10">
    <property type="entry name" value="Glutamyl-trna Synthetase, Domain 2"/>
    <property type="match status" value="1"/>
</dbReference>
<keyword evidence="3 8" id="KW-0547">Nucleotide-binding</keyword>
<protein>
    <recommendedName>
        <fullName evidence="7">Glutamine--tRNA ligase</fullName>
        <ecNumber evidence="7">6.1.1.18</ecNumber>
    </recommendedName>
</protein>
<dbReference type="NCBIfam" id="NF011291">
    <property type="entry name" value="PRK14703.1"/>
    <property type="match status" value="1"/>
</dbReference>
<keyword evidence="6 8" id="KW-0030">Aminoacyl-tRNA synthetase</keyword>
<gene>
    <name evidence="13" type="ORF">IAB02_03075</name>
</gene>
<evidence type="ECO:0000313" key="13">
    <source>
        <dbReference type="EMBL" id="HIU33521.1"/>
    </source>
</evidence>
<keyword evidence="2 8" id="KW-0436">Ligase</keyword>
<dbReference type="InterPro" id="IPR014729">
    <property type="entry name" value="Rossmann-like_a/b/a_fold"/>
</dbReference>
<feature type="domain" description="Glutamyl/glutaminyl-tRNA synthetase class Ib catalytic" evidence="10">
    <location>
        <begin position="28"/>
        <end position="335"/>
    </location>
</feature>
<keyword evidence="4 8" id="KW-0067">ATP-binding</keyword>
<feature type="domain" description="Glutamyl/glutaminyl-tRNA synthetase class Ib anti-codon binding" evidence="11">
    <location>
        <begin position="339"/>
        <end position="439"/>
    </location>
</feature>
<proteinExistence type="inferred from homology"/>
<dbReference type="InterPro" id="IPR020061">
    <property type="entry name" value="Glu_tRNA_lig_a-bdl"/>
</dbReference>
<sequence>MPNEERHAANFIEEFIEEDLKSGRFDYVRTRFPPEPNGFLHIGHAKALCIDFGIAEKYNARCNLRFDDTNPTKEETAFVEGIQRDIEWLGYHWSELHFASDFFEKLYEIACDLIRKGVAYVDDQSPEEMRKNRGTLTQPGVNSPYRDRSVEENLDLFQRMRAGEFPDGARVLRAKIDMASPNVLMRDPTLYRILRCHHHRTGDDWCIYPMYDFQHPLQDALEGITHSLCSLEYEIHRPLYDWVVRQAGFSHPPRQIEFARLNITRTVMSKRYLRRFVEEGVVSGWDDPRMPTLVAMRRRGYPASAVKDFMSRVGVSKADSTVDGALLEHCVREALGEIAPRAMAILNPIPVTFSNWDAEKVDLLEVENHPDHPEMGTHTVRFGKRIFIDREDFMEDPPKKFFRLAPGREVRLKGAYIIRCDEVVKNAEGEIVEILCTVDLDSRSGSEGANRKIKGKTLHWLNVEDAKPCEFRLYEPILNEDTPEQEEEDELQEETEEKSSPSFMDKINPNSLTVVRGLCEPLVAEAKEGDVFQFLRVGYFCKDRDSSEELPVYNRTVALKDAWAKEKGK</sequence>